<gene>
    <name evidence="13" type="ORF">AAFF_G00089490</name>
</gene>
<dbReference type="InterPro" id="IPR017441">
    <property type="entry name" value="Protein_kinase_ATP_BS"/>
</dbReference>
<proteinExistence type="inferred from homology"/>
<dbReference type="EC" id="2.7.11.1" evidence="2"/>
<accession>A0AAD7RWD3</accession>
<dbReference type="PROSITE" id="PS50011">
    <property type="entry name" value="PROTEIN_KINASE_DOM"/>
    <property type="match status" value="1"/>
</dbReference>
<reference evidence="13" key="1">
    <citation type="journal article" date="2023" name="Science">
        <title>Genome structures resolve the early diversification of teleost fishes.</title>
        <authorList>
            <person name="Parey E."/>
            <person name="Louis A."/>
            <person name="Montfort J."/>
            <person name="Bouchez O."/>
            <person name="Roques C."/>
            <person name="Iampietro C."/>
            <person name="Lluch J."/>
            <person name="Castinel A."/>
            <person name="Donnadieu C."/>
            <person name="Desvignes T."/>
            <person name="Floi Bucao C."/>
            <person name="Jouanno E."/>
            <person name="Wen M."/>
            <person name="Mejri S."/>
            <person name="Dirks R."/>
            <person name="Jansen H."/>
            <person name="Henkel C."/>
            <person name="Chen W.J."/>
            <person name="Zahm M."/>
            <person name="Cabau C."/>
            <person name="Klopp C."/>
            <person name="Thompson A.W."/>
            <person name="Robinson-Rechavi M."/>
            <person name="Braasch I."/>
            <person name="Lecointre G."/>
            <person name="Bobe J."/>
            <person name="Postlethwait J.H."/>
            <person name="Berthelot C."/>
            <person name="Roest Crollius H."/>
            <person name="Guiguen Y."/>
        </authorList>
    </citation>
    <scope>NUCLEOTIDE SEQUENCE</scope>
    <source>
        <strain evidence="13">NC1722</strain>
    </source>
</reference>
<evidence type="ECO:0000256" key="11">
    <source>
        <dbReference type="SAM" id="MobiDB-lite"/>
    </source>
</evidence>
<keyword evidence="6" id="KW-0418">Kinase</keyword>
<keyword evidence="14" id="KW-1185">Reference proteome</keyword>
<organism evidence="13 14">
    <name type="scientific">Aldrovandia affinis</name>
    <dbReference type="NCBI Taxonomy" id="143900"/>
    <lineage>
        <taxon>Eukaryota</taxon>
        <taxon>Metazoa</taxon>
        <taxon>Chordata</taxon>
        <taxon>Craniata</taxon>
        <taxon>Vertebrata</taxon>
        <taxon>Euteleostomi</taxon>
        <taxon>Actinopterygii</taxon>
        <taxon>Neopterygii</taxon>
        <taxon>Teleostei</taxon>
        <taxon>Notacanthiformes</taxon>
        <taxon>Halosauridae</taxon>
        <taxon>Aldrovandia</taxon>
    </lineage>
</organism>
<comment type="similarity">
    <text evidence="1">Belongs to the protein kinase superfamily. CAMK Ser/Thr protein kinase family. SNF1 subfamily.</text>
</comment>
<keyword evidence="5 10" id="KW-0547">Nucleotide-binding</keyword>
<comment type="caution">
    <text evidence="13">The sequence shown here is derived from an EMBL/GenBank/DDBJ whole genome shotgun (WGS) entry which is preliminary data.</text>
</comment>
<sequence>MRIQFERWSNNASSLLEGELAFPEEIAEQCKDKLYAELFRESAEFQVMTQLLGGKYCEPSEQVRAHASNVPASNVLSERDFAVLDLLVGNYLVGKKLGEGSFAKVREGLHATTGEKVAVKVIDKEKAKQDTYMTKNLRREGQIHQMIRHPNIVQLLDILETENSYYLVTELCPGGNLMNRIYEKNYLEEAEVQKYIRQLVMAVEHLHRAGVVHRDLKIENLLLDENDNIKLIDFGLSNCGEILGYTDPFSTQCGSPAYAAPELLSRKKYGRKVDVWSIGVNMYAMLTGMLPFTVEPYSIKILHTKMVNKEINPLPPHLSSGAVSLLMDLLEPDPVKRPTIQQVMANPWLHQDQGPYKPTYLNRIHIKAINHRVVLHMTENMGYKYSEVLSTVLNNRASHTLAIYFLLDGRMERQARLYQEQLEKQCEPSQTRWVINERVTSSPKPAPEYPAKSISPAKDKKVNTGSTNGRSSEAGPAGSVASSSLEYLEISPLPARTPQTIRRLETQVVGGPGRCGMEALAGSGFTAHCWDSLVHELNSIYPVPCLRLTYRPLSPSHIPSLRTTTTPSPPARTWTPEPKSPARLTEARMDPMRLNGEFPAIGISRFLRKHSLPLFFRTKPEPAHSTDLSPYHMQPLLCKTGALKTLC</sequence>
<dbReference type="PANTHER" id="PTHR24346">
    <property type="entry name" value="MAP/MICROTUBULE AFFINITY-REGULATING KINASE"/>
    <property type="match status" value="1"/>
</dbReference>
<dbReference type="InterPro" id="IPR011009">
    <property type="entry name" value="Kinase-like_dom_sf"/>
</dbReference>
<dbReference type="PROSITE" id="PS00108">
    <property type="entry name" value="PROTEIN_KINASE_ST"/>
    <property type="match status" value="1"/>
</dbReference>
<keyword evidence="4" id="KW-0808">Transferase</keyword>
<feature type="compositionally biased region" description="Polar residues" evidence="11">
    <location>
        <begin position="433"/>
        <end position="443"/>
    </location>
</feature>
<evidence type="ECO:0000313" key="13">
    <source>
        <dbReference type="EMBL" id="KAJ8391475.1"/>
    </source>
</evidence>
<dbReference type="InterPro" id="IPR008271">
    <property type="entry name" value="Ser/Thr_kinase_AS"/>
</dbReference>
<evidence type="ECO:0000256" key="9">
    <source>
        <dbReference type="ARBA" id="ARBA00048679"/>
    </source>
</evidence>
<evidence type="ECO:0000256" key="8">
    <source>
        <dbReference type="ARBA" id="ARBA00047899"/>
    </source>
</evidence>
<dbReference type="SMART" id="SM00220">
    <property type="entry name" value="S_TKc"/>
    <property type="match status" value="1"/>
</dbReference>
<feature type="region of interest" description="Disordered" evidence="11">
    <location>
        <begin position="559"/>
        <end position="581"/>
    </location>
</feature>
<evidence type="ECO:0000256" key="6">
    <source>
        <dbReference type="ARBA" id="ARBA00022777"/>
    </source>
</evidence>
<dbReference type="EMBL" id="JAINUG010000157">
    <property type="protein sequence ID" value="KAJ8391475.1"/>
    <property type="molecule type" value="Genomic_DNA"/>
</dbReference>
<feature type="binding site" evidence="10">
    <location>
        <position position="120"/>
    </location>
    <ligand>
        <name>ATP</name>
        <dbReference type="ChEBI" id="CHEBI:30616"/>
    </ligand>
</feature>
<feature type="compositionally biased region" description="Low complexity" evidence="11">
    <location>
        <begin position="559"/>
        <end position="576"/>
    </location>
</feature>
<dbReference type="Proteomes" id="UP001221898">
    <property type="component" value="Unassembled WGS sequence"/>
</dbReference>
<dbReference type="GO" id="GO:0004674">
    <property type="term" value="F:protein serine/threonine kinase activity"/>
    <property type="evidence" value="ECO:0007669"/>
    <property type="project" value="UniProtKB-KW"/>
</dbReference>
<evidence type="ECO:0000313" key="14">
    <source>
        <dbReference type="Proteomes" id="UP001221898"/>
    </source>
</evidence>
<dbReference type="AlphaFoldDB" id="A0AAD7RWD3"/>
<dbReference type="FunFam" id="3.30.200.20:FF:000003">
    <property type="entry name" value="Non-specific serine/threonine protein kinase"/>
    <property type="match status" value="1"/>
</dbReference>
<dbReference type="PANTHER" id="PTHR24346:SF80">
    <property type="entry name" value="HORMONALLY UP-REGULATED NEU TUMOR-ASSOCIATED KINASE"/>
    <property type="match status" value="1"/>
</dbReference>
<dbReference type="FunFam" id="1.10.510.10:FF:000391">
    <property type="entry name" value="Hormonally up-regulated neu tumor-associated kinase"/>
    <property type="match status" value="1"/>
</dbReference>
<evidence type="ECO:0000256" key="5">
    <source>
        <dbReference type="ARBA" id="ARBA00022741"/>
    </source>
</evidence>
<evidence type="ECO:0000256" key="3">
    <source>
        <dbReference type="ARBA" id="ARBA00022527"/>
    </source>
</evidence>
<comment type="catalytic activity">
    <reaction evidence="9">
        <text>L-seryl-[protein] + ATP = O-phospho-L-seryl-[protein] + ADP + H(+)</text>
        <dbReference type="Rhea" id="RHEA:17989"/>
        <dbReference type="Rhea" id="RHEA-COMP:9863"/>
        <dbReference type="Rhea" id="RHEA-COMP:11604"/>
        <dbReference type="ChEBI" id="CHEBI:15378"/>
        <dbReference type="ChEBI" id="CHEBI:29999"/>
        <dbReference type="ChEBI" id="CHEBI:30616"/>
        <dbReference type="ChEBI" id="CHEBI:83421"/>
        <dbReference type="ChEBI" id="CHEBI:456216"/>
        <dbReference type="EC" id="2.7.11.1"/>
    </reaction>
</comment>
<evidence type="ECO:0000256" key="1">
    <source>
        <dbReference type="ARBA" id="ARBA00006234"/>
    </source>
</evidence>
<evidence type="ECO:0000256" key="2">
    <source>
        <dbReference type="ARBA" id="ARBA00012513"/>
    </source>
</evidence>
<dbReference type="GO" id="GO:0005524">
    <property type="term" value="F:ATP binding"/>
    <property type="evidence" value="ECO:0007669"/>
    <property type="project" value="UniProtKB-UniRule"/>
</dbReference>
<dbReference type="GO" id="GO:0005737">
    <property type="term" value="C:cytoplasm"/>
    <property type="evidence" value="ECO:0007669"/>
    <property type="project" value="TreeGrafter"/>
</dbReference>
<dbReference type="SUPFAM" id="SSF56112">
    <property type="entry name" value="Protein kinase-like (PK-like)"/>
    <property type="match status" value="1"/>
</dbReference>
<dbReference type="GO" id="GO:0035556">
    <property type="term" value="P:intracellular signal transduction"/>
    <property type="evidence" value="ECO:0007669"/>
    <property type="project" value="TreeGrafter"/>
</dbReference>
<keyword evidence="3" id="KW-0723">Serine/threonine-protein kinase</keyword>
<dbReference type="InterPro" id="IPR000719">
    <property type="entry name" value="Prot_kinase_dom"/>
</dbReference>
<evidence type="ECO:0000256" key="10">
    <source>
        <dbReference type="PROSITE-ProRule" id="PRU10141"/>
    </source>
</evidence>
<evidence type="ECO:0000259" key="12">
    <source>
        <dbReference type="PROSITE" id="PS50011"/>
    </source>
</evidence>
<protein>
    <recommendedName>
        <fullName evidence="2">non-specific serine/threonine protein kinase</fullName>
        <ecNumber evidence="2">2.7.11.1</ecNumber>
    </recommendedName>
</protein>
<dbReference type="Gene3D" id="1.10.510.10">
    <property type="entry name" value="Transferase(Phosphotransferase) domain 1"/>
    <property type="match status" value="1"/>
</dbReference>
<comment type="catalytic activity">
    <reaction evidence="8">
        <text>L-threonyl-[protein] + ATP = O-phospho-L-threonyl-[protein] + ADP + H(+)</text>
        <dbReference type="Rhea" id="RHEA:46608"/>
        <dbReference type="Rhea" id="RHEA-COMP:11060"/>
        <dbReference type="Rhea" id="RHEA-COMP:11605"/>
        <dbReference type="ChEBI" id="CHEBI:15378"/>
        <dbReference type="ChEBI" id="CHEBI:30013"/>
        <dbReference type="ChEBI" id="CHEBI:30616"/>
        <dbReference type="ChEBI" id="CHEBI:61977"/>
        <dbReference type="ChEBI" id="CHEBI:456216"/>
        <dbReference type="EC" id="2.7.11.1"/>
    </reaction>
</comment>
<feature type="domain" description="Protein kinase" evidence="12">
    <location>
        <begin position="91"/>
        <end position="349"/>
    </location>
</feature>
<dbReference type="Pfam" id="PF00069">
    <property type="entry name" value="Pkinase"/>
    <property type="match status" value="1"/>
</dbReference>
<feature type="region of interest" description="Disordered" evidence="11">
    <location>
        <begin position="433"/>
        <end position="480"/>
    </location>
</feature>
<dbReference type="PROSITE" id="PS00107">
    <property type="entry name" value="PROTEIN_KINASE_ATP"/>
    <property type="match status" value="1"/>
</dbReference>
<evidence type="ECO:0000256" key="7">
    <source>
        <dbReference type="ARBA" id="ARBA00022840"/>
    </source>
</evidence>
<keyword evidence="7 10" id="KW-0067">ATP-binding</keyword>
<name>A0AAD7RWD3_9TELE</name>
<evidence type="ECO:0000256" key="4">
    <source>
        <dbReference type="ARBA" id="ARBA00022679"/>
    </source>
</evidence>